<dbReference type="Gene3D" id="3.90.550.10">
    <property type="entry name" value="Spore Coat Polysaccharide Biosynthesis Protein SpsA, Chain A"/>
    <property type="match status" value="1"/>
</dbReference>
<dbReference type="CDD" id="cd04186">
    <property type="entry name" value="GT_2_like_c"/>
    <property type="match status" value="1"/>
</dbReference>
<comment type="caution">
    <text evidence="1">The sequence shown here is derived from an EMBL/GenBank/DDBJ whole genome shotgun (WGS) entry which is preliminary data.</text>
</comment>
<gene>
    <name evidence="1" type="ORF">COT71_01225</name>
</gene>
<reference evidence="2" key="1">
    <citation type="submission" date="2017-09" db="EMBL/GenBank/DDBJ databases">
        <title>Depth-based differentiation of microbial function through sediment-hosted aquifers and enrichment of novel symbionts in the deep terrestrial subsurface.</title>
        <authorList>
            <person name="Probst A.J."/>
            <person name="Ladd B."/>
            <person name="Jarett J.K."/>
            <person name="Geller-Mcgrath D.E."/>
            <person name="Sieber C.M.K."/>
            <person name="Emerson J.B."/>
            <person name="Anantharaman K."/>
            <person name="Thomas B.C."/>
            <person name="Malmstrom R."/>
            <person name="Stieglmeier M."/>
            <person name="Klingl A."/>
            <person name="Woyke T."/>
            <person name="Ryan C.M."/>
            <person name="Banfield J.F."/>
        </authorList>
    </citation>
    <scope>NUCLEOTIDE SEQUENCE [LARGE SCALE GENOMIC DNA]</scope>
</reference>
<protein>
    <recommendedName>
        <fullName evidence="3">Glycosyltransferase 2-like domain-containing protein</fullName>
    </recommendedName>
</protein>
<organism evidence="1 2">
    <name type="scientific">Candidatus Andersenbacteria bacterium CG10_big_fil_rev_8_21_14_0_10_54_11</name>
    <dbReference type="NCBI Taxonomy" id="1974485"/>
    <lineage>
        <taxon>Bacteria</taxon>
        <taxon>Candidatus Anderseniibacteriota</taxon>
    </lineage>
</organism>
<feature type="non-terminal residue" evidence="1">
    <location>
        <position position="265"/>
    </location>
</feature>
<dbReference type="InterPro" id="IPR029044">
    <property type="entry name" value="Nucleotide-diphossugar_trans"/>
</dbReference>
<dbReference type="Pfam" id="PF13641">
    <property type="entry name" value="Glyco_tranf_2_3"/>
    <property type="match status" value="1"/>
</dbReference>
<dbReference type="Proteomes" id="UP000230731">
    <property type="component" value="Unassembled WGS sequence"/>
</dbReference>
<dbReference type="SUPFAM" id="SSF53448">
    <property type="entry name" value="Nucleotide-diphospho-sugar transferases"/>
    <property type="match status" value="1"/>
</dbReference>
<dbReference type="EMBL" id="PEZP01000014">
    <property type="protein sequence ID" value="PIT98343.1"/>
    <property type="molecule type" value="Genomic_DNA"/>
</dbReference>
<sequence>MVPFTLVYSTCMDKVSIVIVNWNTGPLLARCLESLAALPNVERSLIDEVIVVDNASSDRSVVQAQAVVGAVFNKPRVRFILQKHNLGFAAANNAAWQRIAQRYPQQLPHILLLNPDTEICAGALAGLLTLLSSQPTAGIAGPQLVNPDGTVQPSVRSFPTLGVFVFLFLKLHRLVPSAVVWQRYVRYGFDYQREQAVDQVMGAVFLIRSEAAQELGRLDEQFFIWFEEVDYCRRAASAGWQTWYTPQARVVHHGGVSFAQLIGWR</sequence>
<evidence type="ECO:0008006" key="3">
    <source>
        <dbReference type="Google" id="ProtNLM"/>
    </source>
</evidence>
<evidence type="ECO:0000313" key="1">
    <source>
        <dbReference type="EMBL" id="PIT98343.1"/>
    </source>
</evidence>
<proteinExistence type="predicted"/>
<dbReference type="PANTHER" id="PTHR43179">
    <property type="entry name" value="RHAMNOSYLTRANSFERASE WBBL"/>
    <property type="match status" value="1"/>
</dbReference>
<dbReference type="AlphaFoldDB" id="A0A2M6WZW1"/>
<dbReference type="PANTHER" id="PTHR43179:SF7">
    <property type="entry name" value="RHAMNOSYLTRANSFERASE WBBL"/>
    <property type="match status" value="1"/>
</dbReference>
<name>A0A2M6WZW1_9BACT</name>
<accession>A0A2M6WZW1</accession>
<evidence type="ECO:0000313" key="2">
    <source>
        <dbReference type="Proteomes" id="UP000230731"/>
    </source>
</evidence>